<dbReference type="RefSeq" id="WP_341634583.1">
    <property type="nucleotide sequence ID" value="NZ_JBANDX010000003.1"/>
</dbReference>
<comment type="caution">
    <text evidence="8">The sequence shown here is derived from an EMBL/GenBank/DDBJ whole genome shotgun (WGS) entry which is preliminary data.</text>
</comment>
<dbReference type="Pfam" id="PF04632">
    <property type="entry name" value="FUSC"/>
    <property type="match status" value="2"/>
</dbReference>
<feature type="transmembrane region" description="Helical" evidence="7">
    <location>
        <begin position="114"/>
        <end position="133"/>
    </location>
</feature>
<feature type="transmembrane region" description="Helical" evidence="7">
    <location>
        <begin position="331"/>
        <end position="352"/>
    </location>
</feature>
<organism evidence="8 9">
    <name type="scientific">Vibrio echinoideorum</name>
    <dbReference type="NCBI Taxonomy" id="2100116"/>
    <lineage>
        <taxon>Bacteria</taxon>
        <taxon>Pseudomonadati</taxon>
        <taxon>Pseudomonadota</taxon>
        <taxon>Gammaproteobacteria</taxon>
        <taxon>Vibrionales</taxon>
        <taxon>Vibrionaceae</taxon>
        <taxon>Vibrio</taxon>
    </lineage>
</organism>
<sequence length="609" mass="68246">MMLLNWARQWLDPDSAIFGFRFAVAVVFTWVLSQLFDSDSTGTAMMTTAIIQITGTRGASIRKAMARIAGTFMGGAYVLLIASVTLIDAWLFNSFIILGIVVSLGIASYFHHRVSYMFAIVGVTLSLVGFPVAADPNMANLFDHVQLRCVGILFGILISMVAGLMVPYPDDKRELTFIKKQTIHFIKTLFQSDASSVTKLIRGFLTMIGRKWLAVDDEIFGSQTSTATKNSSRASFYDCINIAIMGIELRKVGNSVGMTQEAWQALQENDFILEANFAQEWSLTESDFFSLFHFQVKHFAAQLDSFSQQNGLVETSETQFVDKISDFTDGYLVLINMFRAALALFLLSFMWIELQWQDGMGAMIMAGMVVSVFAANPGAEKAFSPNIYAQFLAGGFAFLVNFIVMPIGSPIIVYTVGFVGVYIMAYWFNQSKSLLKIIMMVSLFSWGNLVPTTSIPSFDFAHFLNTLVANMVGLIVLWLSYQLIPSRTEVDIAKRRVKQLVRKVKNKHKSAISQLNLNNLFLSVYPHVLGENEDDTVFRLIYTKSIFRVLANEMLDSVERDVLLSSLDSDKEQLVKNQALQKLVSSKISDKTQLNYNWFSLDKLCTSKL</sequence>
<accession>A0ABU9FP09</accession>
<feature type="transmembrane region" description="Helical" evidence="7">
    <location>
        <begin position="435"/>
        <end position="454"/>
    </location>
</feature>
<feature type="transmembrane region" description="Helical" evidence="7">
    <location>
        <begin position="90"/>
        <end position="107"/>
    </location>
</feature>
<evidence type="ECO:0000256" key="6">
    <source>
        <dbReference type="ARBA" id="ARBA00023136"/>
    </source>
</evidence>
<gene>
    <name evidence="8" type="ORF">V8Z71_05960</name>
</gene>
<feature type="transmembrane region" description="Helical" evidence="7">
    <location>
        <begin position="387"/>
        <end position="405"/>
    </location>
</feature>
<keyword evidence="6 7" id="KW-0472">Membrane</keyword>
<comment type="subcellular location">
    <subcellularLocation>
        <location evidence="1">Cell membrane</location>
        <topology evidence="1">Multi-pass membrane protein</topology>
    </subcellularLocation>
</comment>
<dbReference type="Proteomes" id="UP001377160">
    <property type="component" value="Unassembled WGS sequence"/>
</dbReference>
<dbReference type="PANTHER" id="PTHR30509:SF9">
    <property type="entry name" value="MULTIDRUG RESISTANCE PROTEIN MDTO"/>
    <property type="match status" value="1"/>
</dbReference>
<feature type="transmembrane region" description="Helical" evidence="7">
    <location>
        <begin position="411"/>
        <end position="428"/>
    </location>
</feature>
<dbReference type="EMBL" id="JBANDX010000003">
    <property type="protein sequence ID" value="MEL0607848.1"/>
    <property type="molecule type" value="Genomic_DNA"/>
</dbReference>
<feature type="transmembrane region" description="Helical" evidence="7">
    <location>
        <begin position="145"/>
        <end position="166"/>
    </location>
</feature>
<dbReference type="PANTHER" id="PTHR30509">
    <property type="entry name" value="P-HYDROXYBENZOIC ACID EFFLUX PUMP SUBUNIT-RELATED"/>
    <property type="match status" value="1"/>
</dbReference>
<feature type="transmembrane region" description="Helical" evidence="7">
    <location>
        <begin position="460"/>
        <end position="479"/>
    </location>
</feature>
<keyword evidence="3" id="KW-1003">Cell membrane</keyword>
<proteinExistence type="predicted"/>
<evidence type="ECO:0000313" key="8">
    <source>
        <dbReference type="EMBL" id="MEL0607848.1"/>
    </source>
</evidence>
<dbReference type="InterPro" id="IPR006726">
    <property type="entry name" value="PHBA_efflux_AaeB/fusaric-R"/>
</dbReference>
<keyword evidence="4 7" id="KW-0812">Transmembrane</keyword>
<keyword evidence="2" id="KW-0813">Transport</keyword>
<name>A0ABU9FP09_9VIBR</name>
<keyword evidence="5 7" id="KW-1133">Transmembrane helix</keyword>
<feature type="transmembrane region" description="Helical" evidence="7">
    <location>
        <begin position="358"/>
        <end position="375"/>
    </location>
</feature>
<reference evidence="8 9" key="1">
    <citation type="submission" date="2024-02" db="EMBL/GenBank/DDBJ databases">
        <title>Bacteria isolated from the canopy kelp, Nereocystis luetkeana.</title>
        <authorList>
            <person name="Pfister C.A."/>
            <person name="Younker I.T."/>
            <person name="Light S.H."/>
        </authorList>
    </citation>
    <scope>NUCLEOTIDE SEQUENCE [LARGE SCALE GENOMIC DNA]</scope>
    <source>
        <strain evidence="8 9">TI.1.15</strain>
    </source>
</reference>
<evidence type="ECO:0000256" key="7">
    <source>
        <dbReference type="SAM" id="Phobius"/>
    </source>
</evidence>
<evidence type="ECO:0000256" key="2">
    <source>
        <dbReference type="ARBA" id="ARBA00022448"/>
    </source>
</evidence>
<evidence type="ECO:0000256" key="1">
    <source>
        <dbReference type="ARBA" id="ARBA00004651"/>
    </source>
</evidence>
<evidence type="ECO:0000256" key="4">
    <source>
        <dbReference type="ARBA" id="ARBA00022692"/>
    </source>
</evidence>
<protein>
    <submittedName>
        <fullName evidence="8">FUSC family protein</fullName>
    </submittedName>
</protein>
<evidence type="ECO:0000256" key="3">
    <source>
        <dbReference type="ARBA" id="ARBA00022475"/>
    </source>
</evidence>
<evidence type="ECO:0000256" key="5">
    <source>
        <dbReference type="ARBA" id="ARBA00022989"/>
    </source>
</evidence>
<feature type="transmembrane region" description="Helical" evidence="7">
    <location>
        <begin position="16"/>
        <end position="36"/>
    </location>
</feature>
<evidence type="ECO:0000313" key="9">
    <source>
        <dbReference type="Proteomes" id="UP001377160"/>
    </source>
</evidence>
<keyword evidence="9" id="KW-1185">Reference proteome</keyword>
<feature type="transmembrane region" description="Helical" evidence="7">
    <location>
        <begin position="64"/>
        <end position="84"/>
    </location>
</feature>